<evidence type="ECO:0000313" key="1">
    <source>
        <dbReference type="EMBL" id="AFK39702.1"/>
    </source>
</evidence>
<accession>I3SHG0</accession>
<sequence length="69" mass="8405">MKHVCNHQRDHHKRISNYLIKTLSITCRSRCWRNIKILSMTHVRNCHEQNSEKREDENIHCPHNFLGKK</sequence>
<organism evidence="1">
    <name type="scientific">Medicago truncatula</name>
    <name type="common">Barrel medic</name>
    <name type="synonym">Medicago tribuloides</name>
    <dbReference type="NCBI Taxonomy" id="3880"/>
    <lineage>
        <taxon>Eukaryota</taxon>
        <taxon>Viridiplantae</taxon>
        <taxon>Streptophyta</taxon>
        <taxon>Embryophyta</taxon>
        <taxon>Tracheophyta</taxon>
        <taxon>Spermatophyta</taxon>
        <taxon>Magnoliopsida</taxon>
        <taxon>eudicotyledons</taxon>
        <taxon>Gunneridae</taxon>
        <taxon>Pentapetalae</taxon>
        <taxon>rosids</taxon>
        <taxon>fabids</taxon>
        <taxon>Fabales</taxon>
        <taxon>Fabaceae</taxon>
        <taxon>Papilionoideae</taxon>
        <taxon>50 kb inversion clade</taxon>
        <taxon>NPAAA clade</taxon>
        <taxon>Hologalegina</taxon>
        <taxon>IRL clade</taxon>
        <taxon>Trifolieae</taxon>
        <taxon>Medicago</taxon>
    </lineage>
</organism>
<reference evidence="1" key="1">
    <citation type="submission" date="2012-05" db="EMBL/GenBank/DDBJ databases">
        <authorList>
            <person name="Krishnakumar V."/>
            <person name="Cheung F."/>
            <person name="Xiao Y."/>
            <person name="Chan A."/>
            <person name="Moskal W.A."/>
            <person name="Town C.D."/>
        </authorList>
    </citation>
    <scope>NUCLEOTIDE SEQUENCE</scope>
</reference>
<dbReference type="AlphaFoldDB" id="I3SHG0"/>
<protein>
    <submittedName>
        <fullName evidence="1">Uncharacterized protein</fullName>
    </submittedName>
</protein>
<dbReference type="EMBL" id="BT139907">
    <property type="protein sequence ID" value="AFK39702.1"/>
    <property type="molecule type" value="mRNA"/>
</dbReference>
<name>I3SHG0_MEDTR</name>
<proteinExistence type="evidence at transcript level"/>